<organism evidence="2 3">
    <name type="scientific">Stylosanthes scabra</name>
    <dbReference type="NCBI Taxonomy" id="79078"/>
    <lineage>
        <taxon>Eukaryota</taxon>
        <taxon>Viridiplantae</taxon>
        <taxon>Streptophyta</taxon>
        <taxon>Embryophyta</taxon>
        <taxon>Tracheophyta</taxon>
        <taxon>Spermatophyta</taxon>
        <taxon>Magnoliopsida</taxon>
        <taxon>eudicotyledons</taxon>
        <taxon>Gunneridae</taxon>
        <taxon>Pentapetalae</taxon>
        <taxon>rosids</taxon>
        <taxon>fabids</taxon>
        <taxon>Fabales</taxon>
        <taxon>Fabaceae</taxon>
        <taxon>Papilionoideae</taxon>
        <taxon>50 kb inversion clade</taxon>
        <taxon>dalbergioids sensu lato</taxon>
        <taxon>Dalbergieae</taxon>
        <taxon>Pterocarpus clade</taxon>
        <taxon>Stylosanthes</taxon>
    </lineage>
</organism>
<dbReference type="EMBL" id="JASCZI010271972">
    <property type="protein sequence ID" value="MED6218635.1"/>
    <property type="molecule type" value="Genomic_DNA"/>
</dbReference>
<comment type="caution">
    <text evidence="2">The sequence shown here is derived from an EMBL/GenBank/DDBJ whole genome shotgun (WGS) entry which is preliminary data.</text>
</comment>
<sequence>MSSFDCVLPPASEEPPHNERAQEKEREIGELRKEWNGGAYCAGQREKEKMASVMKMVSKDGGKDMIYVVVTSNKALERFQYARNTGVLVFLAVDLKTQEHRCFGYTRNVS</sequence>
<evidence type="ECO:0000313" key="2">
    <source>
        <dbReference type="EMBL" id="MED6218635.1"/>
    </source>
</evidence>
<reference evidence="2 3" key="1">
    <citation type="journal article" date="2023" name="Plants (Basel)">
        <title>Bridging the Gap: Combining Genomics and Transcriptomics Approaches to Understand Stylosanthes scabra, an Orphan Legume from the Brazilian Caatinga.</title>
        <authorList>
            <person name="Ferreira-Neto J.R.C."/>
            <person name="da Silva M.D."/>
            <person name="Binneck E."/>
            <person name="de Melo N.F."/>
            <person name="da Silva R.H."/>
            <person name="de Melo A.L.T.M."/>
            <person name="Pandolfi V."/>
            <person name="Bustamante F.O."/>
            <person name="Brasileiro-Vidal A.C."/>
            <person name="Benko-Iseppon A.M."/>
        </authorList>
    </citation>
    <scope>NUCLEOTIDE SEQUENCE [LARGE SCALE GENOMIC DNA]</scope>
    <source>
        <tissue evidence="2">Leaves</tissue>
    </source>
</reference>
<name>A0ABU6Z7S5_9FABA</name>
<feature type="compositionally biased region" description="Basic and acidic residues" evidence="1">
    <location>
        <begin position="14"/>
        <end position="28"/>
    </location>
</feature>
<protein>
    <submittedName>
        <fullName evidence="2">Uncharacterized protein</fullName>
    </submittedName>
</protein>
<evidence type="ECO:0000313" key="3">
    <source>
        <dbReference type="Proteomes" id="UP001341840"/>
    </source>
</evidence>
<dbReference type="Proteomes" id="UP001341840">
    <property type="component" value="Unassembled WGS sequence"/>
</dbReference>
<keyword evidence="3" id="KW-1185">Reference proteome</keyword>
<gene>
    <name evidence="2" type="ORF">PIB30_028333</name>
</gene>
<evidence type="ECO:0000256" key="1">
    <source>
        <dbReference type="SAM" id="MobiDB-lite"/>
    </source>
</evidence>
<accession>A0ABU6Z7S5</accession>
<proteinExistence type="predicted"/>
<feature type="region of interest" description="Disordered" evidence="1">
    <location>
        <begin position="1"/>
        <end position="28"/>
    </location>
</feature>